<comment type="caution">
    <text evidence="4">The sequence shown here is derived from an EMBL/GenBank/DDBJ whole genome shotgun (WGS) entry which is preliminary data.</text>
</comment>
<dbReference type="CDD" id="cd01949">
    <property type="entry name" value="GGDEF"/>
    <property type="match status" value="1"/>
</dbReference>
<feature type="transmembrane region" description="Helical" evidence="1">
    <location>
        <begin position="274"/>
        <end position="292"/>
    </location>
</feature>
<proteinExistence type="predicted"/>
<evidence type="ECO:0000259" key="2">
    <source>
        <dbReference type="PROSITE" id="PS50883"/>
    </source>
</evidence>
<feature type="domain" description="EAL" evidence="2">
    <location>
        <begin position="496"/>
        <end position="749"/>
    </location>
</feature>
<dbReference type="InterPro" id="IPR035919">
    <property type="entry name" value="EAL_sf"/>
</dbReference>
<dbReference type="PANTHER" id="PTHR44757:SF2">
    <property type="entry name" value="BIOFILM ARCHITECTURE MAINTENANCE PROTEIN MBAA"/>
    <property type="match status" value="1"/>
</dbReference>
<dbReference type="CDD" id="cd13704">
    <property type="entry name" value="PBP2_HisK"/>
    <property type="match status" value="1"/>
</dbReference>
<dbReference type="InterPro" id="IPR001633">
    <property type="entry name" value="EAL_dom"/>
</dbReference>
<feature type="domain" description="GGDEF" evidence="3">
    <location>
        <begin position="354"/>
        <end position="487"/>
    </location>
</feature>
<dbReference type="Pfam" id="PF00497">
    <property type="entry name" value="SBP_bac_3"/>
    <property type="match status" value="1"/>
</dbReference>
<dbReference type="InterPro" id="IPR052155">
    <property type="entry name" value="Biofilm_reg_signaling"/>
</dbReference>
<dbReference type="Pfam" id="PF00563">
    <property type="entry name" value="EAL"/>
    <property type="match status" value="1"/>
</dbReference>
<dbReference type="InterPro" id="IPR029787">
    <property type="entry name" value="Nucleotide_cyclase"/>
</dbReference>
<sequence>MRSKTKKNIIVLLIVLTLISIQSLFIDSKDVYSNNSSKIIRFAGDHNHPPYEYIDENGNYKGYNVDIINAIANEIDLQIEIIPMEWNDAILALDRNEIDGIIGMSQNEERLEKYKFTLPTVVNEQVIFAAKDTVHINELEDLEGLKVAYQKNDYNESLILEIPRVIGYPKNGQEEALIAVGNKEVDAALGNKIVGLYHLQRNRMTELVKVVGEPISTAKYGPAVRKDNEELFQILERGLETIKRNKVYDNIYKKWFGEDMSYIKMTYNAYKKQIISVVTIISLIFLFLYFYNKRLQKEVLKRTNELEVANEGLIKHQKEIYNLAYYDPVTSLPNRVYFIEELNSIFENLEKNDDLFAVLLLDLDRFKHINDTLGHYVGDHVLKILGMRLKKLVKEEDIVARIGGDEYYILLKGIQHSDDAIELARIIIEDFKKPYYVKDYELYLTTSIGIALYPEGGLDSQSIIKNADLALYKAKDFGGNAYYLYGKEIQSKGLEKMMLLNQLRQAVENNQLVLHYQPQIDILTGKIRGVEALVRWNHPEQGLLYPDKFIFLAEETGLIIQMGEWILKEAAVQAKKWIDLGHDIIMSVNISARQFQDRRFINEVINALNESKLNPRNLTLEITETTAISDIDYTLNILNMLENLGIAVAIDDFGTGYSSLNYLNEMSVSELKIDRSFIWDIEKNDKNKMISNTIIVLAKQLGLKVTAEGVENIEQLEILKEMKCDIAQGYHFSKPVSKEKIDEMINEKSPI</sequence>
<keyword evidence="1" id="KW-0812">Transmembrane</keyword>
<dbReference type="SUPFAM" id="SSF55073">
    <property type="entry name" value="Nucleotide cyclase"/>
    <property type="match status" value="1"/>
</dbReference>
<dbReference type="PROSITE" id="PS50883">
    <property type="entry name" value="EAL"/>
    <property type="match status" value="1"/>
</dbReference>
<keyword evidence="1" id="KW-0472">Membrane</keyword>
<dbReference type="PANTHER" id="PTHR44757">
    <property type="entry name" value="DIGUANYLATE CYCLASE DGCP"/>
    <property type="match status" value="1"/>
</dbReference>
<dbReference type="SMART" id="SM00267">
    <property type="entry name" value="GGDEF"/>
    <property type="match status" value="1"/>
</dbReference>
<name>A0ABT1SGH0_9FIRM</name>
<dbReference type="SMART" id="SM00052">
    <property type="entry name" value="EAL"/>
    <property type="match status" value="1"/>
</dbReference>
<evidence type="ECO:0000313" key="5">
    <source>
        <dbReference type="Proteomes" id="UP001524478"/>
    </source>
</evidence>
<organism evidence="4 5">
    <name type="scientific">Tissierella carlieri</name>
    <dbReference type="NCBI Taxonomy" id="689904"/>
    <lineage>
        <taxon>Bacteria</taxon>
        <taxon>Bacillati</taxon>
        <taxon>Bacillota</taxon>
        <taxon>Tissierellia</taxon>
        <taxon>Tissierellales</taxon>
        <taxon>Tissierellaceae</taxon>
        <taxon>Tissierella</taxon>
    </lineage>
</organism>
<dbReference type="Pfam" id="PF00990">
    <property type="entry name" value="GGDEF"/>
    <property type="match status" value="1"/>
</dbReference>
<keyword evidence="1" id="KW-1133">Transmembrane helix</keyword>
<dbReference type="EMBL" id="JANGAC010000022">
    <property type="protein sequence ID" value="MCQ4925462.1"/>
    <property type="molecule type" value="Genomic_DNA"/>
</dbReference>
<reference evidence="4 5" key="1">
    <citation type="submission" date="2022-06" db="EMBL/GenBank/DDBJ databases">
        <title>Isolation of gut microbiota from human fecal samples.</title>
        <authorList>
            <person name="Pamer E.G."/>
            <person name="Barat B."/>
            <person name="Waligurski E."/>
            <person name="Medina S."/>
            <person name="Paddock L."/>
            <person name="Mostad J."/>
        </authorList>
    </citation>
    <scope>NUCLEOTIDE SEQUENCE [LARGE SCALE GENOMIC DNA]</scope>
    <source>
        <strain evidence="4 5">DFI.7.95</strain>
    </source>
</reference>
<dbReference type="Proteomes" id="UP001524478">
    <property type="component" value="Unassembled WGS sequence"/>
</dbReference>
<dbReference type="InterPro" id="IPR001638">
    <property type="entry name" value="Solute-binding_3/MltF_N"/>
</dbReference>
<dbReference type="InterPro" id="IPR000160">
    <property type="entry name" value="GGDEF_dom"/>
</dbReference>
<dbReference type="Gene3D" id="3.30.70.270">
    <property type="match status" value="1"/>
</dbReference>
<evidence type="ECO:0000256" key="1">
    <source>
        <dbReference type="SAM" id="Phobius"/>
    </source>
</evidence>
<dbReference type="SMART" id="SM00062">
    <property type="entry name" value="PBPb"/>
    <property type="match status" value="1"/>
</dbReference>
<dbReference type="RefSeq" id="WP_256312920.1">
    <property type="nucleotide sequence ID" value="NZ_JANGAC010000022.1"/>
</dbReference>
<dbReference type="NCBIfam" id="TIGR00254">
    <property type="entry name" value="GGDEF"/>
    <property type="match status" value="1"/>
</dbReference>
<dbReference type="CDD" id="cd01948">
    <property type="entry name" value="EAL"/>
    <property type="match status" value="1"/>
</dbReference>
<dbReference type="SUPFAM" id="SSF141868">
    <property type="entry name" value="EAL domain-like"/>
    <property type="match status" value="1"/>
</dbReference>
<evidence type="ECO:0000313" key="4">
    <source>
        <dbReference type="EMBL" id="MCQ4925462.1"/>
    </source>
</evidence>
<dbReference type="SUPFAM" id="SSF53850">
    <property type="entry name" value="Periplasmic binding protein-like II"/>
    <property type="match status" value="1"/>
</dbReference>
<accession>A0ABT1SGH0</accession>
<dbReference type="InterPro" id="IPR043128">
    <property type="entry name" value="Rev_trsase/Diguanyl_cyclase"/>
</dbReference>
<keyword evidence="5" id="KW-1185">Reference proteome</keyword>
<dbReference type="Gene3D" id="3.40.190.10">
    <property type="entry name" value="Periplasmic binding protein-like II"/>
    <property type="match status" value="2"/>
</dbReference>
<dbReference type="Gene3D" id="3.20.20.450">
    <property type="entry name" value="EAL domain"/>
    <property type="match status" value="1"/>
</dbReference>
<protein>
    <submittedName>
        <fullName evidence="4">EAL domain-containing protein</fullName>
    </submittedName>
</protein>
<gene>
    <name evidence="4" type="ORF">NE686_20320</name>
</gene>
<dbReference type="PROSITE" id="PS50887">
    <property type="entry name" value="GGDEF"/>
    <property type="match status" value="1"/>
</dbReference>
<evidence type="ECO:0000259" key="3">
    <source>
        <dbReference type="PROSITE" id="PS50887"/>
    </source>
</evidence>